<comment type="caution">
    <text evidence="3">The sequence shown here is derived from an EMBL/GenBank/DDBJ whole genome shotgun (WGS) entry which is preliminary data.</text>
</comment>
<proteinExistence type="predicted"/>
<dbReference type="NCBIfam" id="TIGR00778">
    <property type="entry name" value="ahpD_dom"/>
    <property type="match status" value="1"/>
</dbReference>
<dbReference type="RefSeq" id="WP_397078947.1">
    <property type="nucleotide sequence ID" value="NZ_JBITGY010000001.1"/>
</dbReference>
<name>A0ABW7YLB4_9ACTN</name>
<feature type="compositionally biased region" description="Low complexity" evidence="1">
    <location>
        <begin position="201"/>
        <end position="213"/>
    </location>
</feature>
<evidence type="ECO:0000256" key="1">
    <source>
        <dbReference type="SAM" id="MobiDB-lite"/>
    </source>
</evidence>
<accession>A0ABW7YLB4</accession>
<dbReference type="Pfam" id="PF02627">
    <property type="entry name" value="CMD"/>
    <property type="match status" value="1"/>
</dbReference>
<dbReference type="Gene3D" id="1.20.1290.10">
    <property type="entry name" value="AhpD-like"/>
    <property type="match status" value="1"/>
</dbReference>
<keyword evidence="4" id="KW-1185">Reference proteome</keyword>
<evidence type="ECO:0000259" key="2">
    <source>
        <dbReference type="Pfam" id="PF02627"/>
    </source>
</evidence>
<dbReference type="Proteomes" id="UP001612741">
    <property type="component" value="Unassembled WGS sequence"/>
</dbReference>
<dbReference type="InterPro" id="IPR004675">
    <property type="entry name" value="AhpD_core"/>
</dbReference>
<feature type="domain" description="Carboxymuconolactone decarboxylase-like" evidence="2">
    <location>
        <begin position="47"/>
        <end position="96"/>
    </location>
</feature>
<dbReference type="InterPro" id="IPR029032">
    <property type="entry name" value="AhpD-like"/>
</dbReference>
<evidence type="ECO:0000313" key="4">
    <source>
        <dbReference type="Proteomes" id="UP001612741"/>
    </source>
</evidence>
<dbReference type="EMBL" id="JBITGY010000001">
    <property type="protein sequence ID" value="MFI6496681.1"/>
    <property type="molecule type" value="Genomic_DNA"/>
</dbReference>
<evidence type="ECO:0000313" key="3">
    <source>
        <dbReference type="EMBL" id="MFI6496681.1"/>
    </source>
</evidence>
<protein>
    <submittedName>
        <fullName evidence="3">Carboxymuconolactone decarboxylase family protein</fullName>
    </submittedName>
</protein>
<gene>
    <name evidence="3" type="ORF">ACIBG2_04825</name>
</gene>
<organism evidence="3 4">
    <name type="scientific">Nonomuraea typhae</name>
    <dbReference type="NCBI Taxonomy" id="2603600"/>
    <lineage>
        <taxon>Bacteria</taxon>
        <taxon>Bacillati</taxon>
        <taxon>Actinomycetota</taxon>
        <taxon>Actinomycetes</taxon>
        <taxon>Streptosporangiales</taxon>
        <taxon>Streptosporangiaceae</taxon>
        <taxon>Nonomuraea</taxon>
    </lineage>
</organism>
<feature type="region of interest" description="Disordered" evidence="1">
    <location>
        <begin position="186"/>
        <end position="224"/>
    </location>
</feature>
<sequence length="353" mass="35834">MGFLHITPVEPKAAIGPDAAVYQQQRADVGLARMPALIALSPAPGLLAAGWAMLRESLMAGPVSRTDREIIALGVSKANECAYCVGAHTMFLHAIGEHDLAESLASGGRPRDARWAALYAWALGETRDAPDAPELLGTALTFHFINRMISILHTPDVLPGGLQNTRVGRSVGGRALSKPARRLLEPGASLPLLPGGGSGEGPAPDSAGAPGSPAGAGGGSSVGSSGAAHSFVGPSWAGGSPVGPAYAALTEAAGRGAGLLTDPERVAAAVARWDGRPPPLGGSWLADALTGLDQKAVPPTRLALLAALAPYRITKADVTAWPHTDESLVQLLAFGAITAVRHAERAFSTAAAA</sequence>
<dbReference type="SUPFAM" id="SSF69118">
    <property type="entry name" value="AhpD-like"/>
    <property type="match status" value="1"/>
</dbReference>
<reference evidence="3 4" key="1">
    <citation type="submission" date="2024-10" db="EMBL/GenBank/DDBJ databases">
        <title>The Natural Products Discovery Center: Release of the First 8490 Sequenced Strains for Exploring Actinobacteria Biosynthetic Diversity.</title>
        <authorList>
            <person name="Kalkreuter E."/>
            <person name="Kautsar S.A."/>
            <person name="Yang D."/>
            <person name="Bader C.D."/>
            <person name="Teijaro C.N."/>
            <person name="Fluegel L."/>
            <person name="Davis C.M."/>
            <person name="Simpson J.R."/>
            <person name="Lauterbach L."/>
            <person name="Steele A.D."/>
            <person name="Gui C."/>
            <person name="Meng S."/>
            <person name="Li G."/>
            <person name="Viehrig K."/>
            <person name="Ye F."/>
            <person name="Su P."/>
            <person name="Kiefer A.F."/>
            <person name="Nichols A."/>
            <person name="Cepeda A.J."/>
            <person name="Yan W."/>
            <person name="Fan B."/>
            <person name="Jiang Y."/>
            <person name="Adhikari A."/>
            <person name="Zheng C.-J."/>
            <person name="Schuster L."/>
            <person name="Cowan T.M."/>
            <person name="Smanski M.J."/>
            <person name="Chevrette M.G."/>
            <person name="De Carvalho L.P.S."/>
            <person name="Shen B."/>
        </authorList>
    </citation>
    <scope>NUCLEOTIDE SEQUENCE [LARGE SCALE GENOMIC DNA]</scope>
    <source>
        <strain evidence="3 4">NPDC050545</strain>
    </source>
</reference>
<dbReference type="InterPro" id="IPR003779">
    <property type="entry name" value="CMD-like"/>
</dbReference>